<dbReference type="AlphaFoldDB" id="A0AAD4EV15"/>
<feature type="domain" description="DUF3295" evidence="3">
    <location>
        <begin position="90"/>
        <end position="577"/>
    </location>
</feature>
<feature type="compositionally biased region" description="Low complexity" evidence="1">
    <location>
        <begin position="187"/>
        <end position="197"/>
    </location>
</feature>
<dbReference type="PANTHER" id="PTHR28014">
    <property type="entry name" value="NEGATIVE REGULATOR OF RAS-CAMP PATHWAY"/>
    <property type="match status" value="1"/>
</dbReference>
<dbReference type="InterPro" id="IPR013860">
    <property type="entry name" value="AreA_GATA"/>
</dbReference>
<dbReference type="GO" id="GO:0031930">
    <property type="term" value="P:mitochondria-nucleus signaling pathway"/>
    <property type="evidence" value="ECO:0007669"/>
    <property type="project" value="TreeGrafter"/>
</dbReference>
<dbReference type="GO" id="GO:0005737">
    <property type="term" value="C:cytoplasm"/>
    <property type="evidence" value="ECO:0007669"/>
    <property type="project" value="TreeGrafter"/>
</dbReference>
<feature type="compositionally biased region" description="Acidic residues" evidence="1">
    <location>
        <begin position="350"/>
        <end position="373"/>
    </location>
</feature>
<dbReference type="EMBL" id="JAHCVI010000004">
    <property type="protein sequence ID" value="KAG7286072.1"/>
    <property type="molecule type" value="Genomic_DNA"/>
</dbReference>
<sequence length="577" mass="63796">MPMTLEAPVLQVDANVIHKVDTTNPANLFSMWTVFARCRDSVAQGRRLENLSWRLWNRETFCCEGEEMLLSACGASQPQDIQYPREVVGDDLPQLSGSVDSVADEEAVDMSTETPALDIMRPRIQRQDSCASSRSRGRERHITSDELEKMVVSIMEAKVPLNAPLPTIPRSPFVEEATAPAMVPERTGSTTTQSSYETSEDASPESIHSQQTPEPETQSRTIVTRGFSPSQIPVSRITSPASKDLCVIPEPTDAPAPKIIFPKKQQAKFALGGSSGSEEESFRNRDLETRKLPAQQKTKMFQFGGSSSDTAMEGSQQLQRPMSTGSGQKKTASFNSQVVTQTFTSSAISDSEDDYDESAIDDDDEDWEEESAEESGSSMAEDNMNFRRVDSSTNLPSRRSLITLMLSANNSRAQRLGNVASQSTSALPRTRAALNGPSLVASPNDSDEAPLMMKRGTSRAPPMRPINEVPRSAAQPINVNAGGMHYQAALSPRTTRRNMLATELTESLRRNLLRERSQKTQTANAVLKRRHTSHDVANLKQYPEKPFMKKDKEVDTNPSSWDQYFENPFAAHQAQAW</sequence>
<dbReference type="InterPro" id="IPR053043">
    <property type="entry name" value="Ras-cAMP_regulatory"/>
</dbReference>
<reference evidence="4" key="1">
    <citation type="submission" date="2023-02" db="EMBL/GenBank/DDBJ databases">
        <authorList>
            <person name="Palmer J.M."/>
        </authorList>
    </citation>
    <scope>NUCLEOTIDE SEQUENCE</scope>
    <source>
        <strain evidence="4">FW57</strain>
    </source>
</reference>
<protein>
    <recommendedName>
        <fullName evidence="6">Nitrogen regulatory protein areA GATA-like domain-containing protein</fullName>
    </recommendedName>
</protein>
<feature type="region of interest" description="Disordered" evidence="1">
    <location>
        <begin position="179"/>
        <end position="236"/>
    </location>
</feature>
<dbReference type="Proteomes" id="UP001197093">
    <property type="component" value="Unassembled WGS sequence"/>
</dbReference>
<accession>A0AAD4EV15</accession>
<dbReference type="Pfam" id="PF11702">
    <property type="entry name" value="DUF3295"/>
    <property type="match status" value="1"/>
</dbReference>
<evidence type="ECO:0008006" key="6">
    <source>
        <dbReference type="Google" id="ProtNLM"/>
    </source>
</evidence>
<feature type="region of interest" description="Disordered" evidence="1">
    <location>
        <begin position="270"/>
        <end position="393"/>
    </location>
</feature>
<feature type="domain" description="Nitrogen regulatory protein areA GATA-like" evidence="2">
    <location>
        <begin position="31"/>
        <end position="58"/>
    </location>
</feature>
<gene>
    <name evidence="4" type="ORF">NEMBOFW57_008375</name>
</gene>
<dbReference type="PANTHER" id="PTHR28014:SF1">
    <property type="entry name" value="NEGATIVE REGULATOR OF RAS-CAMP PATHWAY"/>
    <property type="match status" value="1"/>
</dbReference>
<evidence type="ECO:0000313" key="5">
    <source>
        <dbReference type="Proteomes" id="UP001197093"/>
    </source>
</evidence>
<evidence type="ECO:0000259" key="2">
    <source>
        <dbReference type="Pfam" id="PF08550"/>
    </source>
</evidence>
<comment type="caution">
    <text evidence="4">The sequence shown here is derived from an EMBL/GenBank/DDBJ whole genome shotgun (WGS) entry which is preliminary data.</text>
</comment>
<evidence type="ECO:0000259" key="3">
    <source>
        <dbReference type="Pfam" id="PF11702"/>
    </source>
</evidence>
<feature type="compositionally biased region" description="Polar residues" evidence="1">
    <location>
        <begin position="206"/>
        <end position="236"/>
    </location>
</feature>
<organism evidence="4 5">
    <name type="scientific">Staphylotrichum longicolle</name>
    <dbReference type="NCBI Taxonomy" id="669026"/>
    <lineage>
        <taxon>Eukaryota</taxon>
        <taxon>Fungi</taxon>
        <taxon>Dikarya</taxon>
        <taxon>Ascomycota</taxon>
        <taxon>Pezizomycotina</taxon>
        <taxon>Sordariomycetes</taxon>
        <taxon>Sordariomycetidae</taxon>
        <taxon>Sordariales</taxon>
        <taxon>Chaetomiaceae</taxon>
        <taxon>Staphylotrichum</taxon>
    </lineage>
</organism>
<feature type="compositionally biased region" description="Basic and acidic residues" evidence="1">
    <location>
        <begin position="280"/>
        <end position="291"/>
    </location>
</feature>
<proteinExistence type="predicted"/>
<evidence type="ECO:0000313" key="4">
    <source>
        <dbReference type="EMBL" id="KAG7286072.1"/>
    </source>
</evidence>
<dbReference type="GO" id="GO:0000122">
    <property type="term" value="P:negative regulation of transcription by RNA polymerase II"/>
    <property type="evidence" value="ECO:0007669"/>
    <property type="project" value="TreeGrafter"/>
</dbReference>
<dbReference type="InterPro" id="IPR021711">
    <property type="entry name" value="DUF3295"/>
</dbReference>
<dbReference type="GO" id="GO:0006808">
    <property type="term" value="P:regulation of nitrogen utilization"/>
    <property type="evidence" value="ECO:0007669"/>
    <property type="project" value="TreeGrafter"/>
</dbReference>
<evidence type="ECO:0000256" key="1">
    <source>
        <dbReference type="SAM" id="MobiDB-lite"/>
    </source>
</evidence>
<keyword evidence="5" id="KW-1185">Reference proteome</keyword>
<dbReference type="Pfam" id="PF08550">
    <property type="entry name" value="GATA_AreA"/>
    <property type="match status" value="1"/>
</dbReference>
<feature type="compositionally biased region" description="Polar residues" evidence="1">
    <location>
        <begin position="295"/>
        <end position="344"/>
    </location>
</feature>
<name>A0AAD4EV15_9PEZI</name>